<sequence length="62" mass="6851">MAPRPYQYHVPNSPPARQPASPPAYLHRSESNVVYPVSHPSDQARVAVTPCTARSPKCIRNV</sequence>
<protein>
    <submittedName>
        <fullName evidence="2">Uncharacterized protein</fullName>
    </submittedName>
</protein>
<dbReference type="EMBL" id="BQXU01000025">
    <property type="protein sequence ID" value="GKT48685.1"/>
    <property type="molecule type" value="Genomic_DNA"/>
</dbReference>
<name>A0AA37PAM8_9PEZI</name>
<dbReference type="AlphaFoldDB" id="A0AA37PAM8"/>
<evidence type="ECO:0000256" key="1">
    <source>
        <dbReference type="SAM" id="MobiDB-lite"/>
    </source>
</evidence>
<feature type="region of interest" description="Disordered" evidence="1">
    <location>
        <begin position="1"/>
        <end position="24"/>
    </location>
</feature>
<evidence type="ECO:0000313" key="3">
    <source>
        <dbReference type="Proteomes" id="UP001055115"/>
    </source>
</evidence>
<comment type="caution">
    <text evidence="2">The sequence shown here is derived from an EMBL/GenBank/DDBJ whole genome shotgun (WGS) entry which is preliminary data.</text>
</comment>
<dbReference type="GeneID" id="73329668"/>
<organism evidence="2 3">
    <name type="scientific">Colletotrichum spaethianum</name>
    <dbReference type="NCBI Taxonomy" id="700344"/>
    <lineage>
        <taxon>Eukaryota</taxon>
        <taxon>Fungi</taxon>
        <taxon>Dikarya</taxon>
        <taxon>Ascomycota</taxon>
        <taxon>Pezizomycotina</taxon>
        <taxon>Sordariomycetes</taxon>
        <taxon>Hypocreomycetidae</taxon>
        <taxon>Glomerellales</taxon>
        <taxon>Glomerellaceae</taxon>
        <taxon>Colletotrichum</taxon>
        <taxon>Colletotrichum spaethianum species complex</taxon>
    </lineage>
</organism>
<keyword evidence="3" id="KW-1185">Reference proteome</keyword>
<dbReference type="Proteomes" id="UP001055115">
    <property type="component" value="Unassembled WGS sequence"/>
</dbReference>
<feature type="compositionally biased region" description="Pro residues" evidence="1">
    <location>
        <begin position="12"/>
        <end position="22"/>
    </location>
</feature>
<dbReference type="RefSeq" id="XP_049131035.1">
    <property type="nucleotide sequence ID" value="XM_049275078.1"/>
</dbReference>
<gene>
    <name evidence="2" type="ORF">ColSpa_08866</name>
</gene>
<accession>A0AA37PAM8</accession>
<proteinExistence type="predicted"/>
<evidence type="ECO:0000313" key="2">
    <source>
        <dbReference type="EMBL" id="GKT48685.1"/>
    </source>
</evidence>
<reference evidence="2 3" key="1">
    <citation type="submission" date="2022-03" db="EMBL/GenBank/DDBJ databases">
        <title>Genome data of Colletotrichum spp.</title>
        <authorList>
            <person name="Utami Y.D."/>
            <person name="Hiruma K."/>
        </authorList>
    </citation>
    <scope>NUCLEOTIDE SEQUENCE [LARGE SCALE GENOMIC DNA]</scope>
    <source>
        <strain evidence="2 3">MAFF 239500</strain>
    </source>
</reference>